<dbReference type="PIRSF" id="PIRSF039090">
    <property type="entry name" value="Flis"/>
    <property type="match status" value="1"/>
</dbReference>
<gene>
    <name evidence="7" type="primary">fliS</name>
    <name evidence="7" type="ORF">HYY20_09440</name>
</gene>
<protein>
    <recommendedName>
        <fullName evidence="6">Flagellar secretion chaperone FliS</fullName>
    </recommendedName>
</protein>
<evidence type="ECO:0000256" key="1">
    <source>
        <dbReference type="ARBA" id="ARBA00004514"/>
    </source>
</evidence>
<keyword evidence="3 6" id="KW-0963">Cytoplasm</keyword>
<proteinExistence type="inferred from homology"/>
<dbReference type="Proteomes" id="UP000769766">
    <property type="component" value="Unassembled WGS sequence"/>
</dbReference>
<dbReference type="Pfam" id="PF02561">
    <property type="entry name" value="FliS"/>
    <property type="match status" value="1"/>
</dbReference>
<sequence>MVTSAYAINAYRKSRAEVTTNPLELVIMLYEGAIESLGKAVMAIDIQNIQMKLKQMDKALAIIEELSNALNFEVGGEIALNLSDLYYYMMRELLLANIHNDKEKIEQVISLLKGLREAWVEIKKDKVPTSQPQ</sequence>
<dbReference type="PANTHER" id="PTHR34773">
    <property type="entry name" value="FLAGELLAR SECRETION CHAPERONE FLIS"/>
    <property type="match status" value="1"/>
</dbReference>
<organism evidence="7 8">
    <name type="scientific">Tectimicrobiota bacterium</name>
    <dbReference type="NCBI Taxonomy" id="2528274"/>
    <lineage>
        <taxon>Bacteria</taxon>
        <taxon>Pseudomonadati</taxon>
        <taxon>Nitrospinota/Tectimicrobiota group</taxon>
        <taxon>Candidatus Tectimicrobiota</taxon>
    </lineage>
</organism>
<dbReference type="InterPro" id="IPR036584">
    <property type="entry name" value="FliS_sf"/>
</dbReference>
<comment type="caution">
    <text evidence="7">The sequence shown here is derived from an EMBL/GenBank/DDBJ whole genome shotgun (WGS) entry which is preliminary data.</text>
</comment>
<dbReference type="GO" id="GO:0044780">
    <property type="term" value="P:bacterial-type flagellum assembly"/>
    <property type="evidence" value="ECO:0007669"/>
    <property type="project" value="InterPro"/>
</dbReference>
<evidence type="ECO:0000313" key="8">
    <source>
        <dbReference type="Proteomes" id="UP000769766"/>
    </source>
</evidence>
<evidence type="ECO:0000256" key="2">
    <source>
        <dbReference type="ARBA" id="ARBA00008787"/>
    </source>
</evidence>
<dbReference type="CDD" id="cd16098">
    <property type="entry name" value="FliS"/>
    <property type="match status" value="1"/>
</dbReference>
<dbReference type="PANTHER" id="PTHR34773:SF1">
    <property type="entry name" value="FLAGELLAR SECRETION CHAPERONE FLIS"/>
    <property type="match status" value="1"/>
</dbReference>
<dbReference type="SUPFAM" id="SSF101116">
    <property type="entry name" value="Flagellar export chaperone FliS"/>
    <property type="match status" value="1"/>
</dbReference>
<dbReference type="EMBL" id="JACPRF010000283">
    <property type="protein sequence ID" value="MBI2877090.1"/>
    <property type="molecule type" value="Genomic_DNA"/>
</dbReference>
<comment type="similarity">
    <text evidence="2 6">Belongs to the FliS family.</text>
</comment>
<dbReference type="InterPro" id="IPR003713">
    <property type="entry name" value="FliS"/>
</dbReference>
<keyword evidence="7" id="KW-0966">Cell projection</keyword>
<comment type="subcellular location">
    <subcellularLocation>
        <location evidence="1 6">Cytoplasm</location>
        <location evidence="1 6">Cytosol</location>
    </subcellularLocation>
</comment>
<dbReference type="Gene3D" id="1.20.120.340">
    <property type="entry name" value="Flagellar protein FliS"/>
    <property type="match status" value="1"/>
</dbReference>
<keyword evidence="5" id="KW-0143">Chaperone</keyword>
<dbReference type="GO" id="GO:0005829">
    <property type="term" value="C:cytosol"/>
    <property type="evidence" value="ECO:0007669"/>
    <property type="project" value="UniProtKB-SubCell"/>
</dbReference>
<dbReference type="AlphaFoldDB" id="A0A932G1B7"/>
<name>A0A932G1B7_UNCTE</name>
<keyword evidence="4 6" id="KW-1005">Bacterial flagellum biogenesis</keyword>
<evidence type="ECO:0000256" key="5">
    <source>
        <dbReference type="ARBA" id="ARBA00023186"/>
    </source>
</evidence>
<keyword evidence="7" id="KW-0969">Cilium</keyword>
<dbReference type="NCBIfam" id="TIGR00208">
    <property type="entry name" value="fliS"/>
    <property type="match status" value="1"/>
</dbReference>
<reference evidence="7" key="1">
    <citation type="submission" date="2020-07" db="EMBL/GenBank/DDBJ databases">
        <title>Huge and variable diversity of episymbiotic CPR bacteria and DPANN archaea in groundwater ecosystems.</title>
        <authorList>
            <person name="He C.Y."/>
            <person name="Keren R."/>
            <person name="Whittaker M."/>
            <person name="Farag I.F."/>
            <person name="Doudna J."/>
            <person name="Cate J.H.D."/>
            <person name="Banfield J.F."/>
        </authorList>
    </citation>
    <scope>NUCLEOTIDE SEQUENCE</scope>
    <source>
        <strain evidence="7">NC_groundwater_672_Ag_B-0.1um_62_36</strain>
    </source>
</reference>
<dbReference type="GO" id="GO:0071973">
    <property type="term" value="P:bacterial-type flagellum-dependent cell motility"/>
    <property type="evidence" value="ECO:0007669"/>
    <property type="project" value="TreeGrafter"/>
</dbReference>
<accession>A0A932G1B7</accession>
<evidence type="ECO:0000256" key="3">
    <source>
        <dbReference type="ARBA" id="ARBA00022490"/>
    </source>
</evidence>
<keyword evidence="7" id="KW-0282">Flagellum</keyword>
<evidence type="ECO:0000256" key="6">
    <source>
        <dbReference type="PIRNR" id="PIRNR039090"/>
    </source>
</evidence>
<evidence type="ECO:0000313" key="7">
    <source>
        <dbReference type="EMBL" id="MBI2877090.1"/>
    </source>
</evidence>
<evidence type="ECO:0000256" key="4">
    <source>
        <dbReference type="ARBA" id="ARBA00022795"/>
    </source>
</evidence>